<proteinExistence type="inferred from homology"/>
<evidence type="ECO:0000256" key="2">
    <source>
        <dbReference type="ARBA" id="ARBA00022679"/>
    </source>
</evidence>
<organism evidence="5 6">
    <name type="scientific">Nitrosopumilus adriaticus</name>
    <dbReference type="NCBI Taxonomy" id="1580092"/>
    <lineage>
        <taxon>Archaea</taxon>
        <taxon>Nitrososphaerota</taxon>
        <taxon>Nitrososphaeria</taxon>
        <taxon>Nitrosopumilales</taxon>
        <taxon>Nitrosopumilaceae</taxon>
        <taxon>Nitrosopumilus</taxon>
    </lineage>
</organism>
<dbReference type="Gene3D" id="3.40.1190.20">
    <property type="match status" value="1"/>
</dbReference>
<accession>A0A0D5C2Y2</accession>
<dbReference type="STRING" id="1580092.NADRNF5_1082"/>
<dbReference type="InterPro" id="IPR029056">
    <property type="entry name" value="Ribokinase-like"/>
</dbReference>
<evidence type="ECO:0000256" key="3">
    <source>
        <dbReference type="ARBA" id="ARBA00022777"/>
    </source>
</evidence>
<sequence>MIVMRGLCHNCFRSAVELVVEKGVIICKDCFNKKMQKTKSLISKNKKMKLAVFAHCAIDTITIDGSNYEQIGGSASYCGITARQFKFDVDLFTKFGPDFPKQYLSENKINFINSESKKNTTKFAISITGSDRTLKLENECDAIDYSSVNADGHLVSPIYHEITDDVFKKIKNNSNFLFVDPQGFLRQKDDQNNIVLKNTELDLSGVNAIKINPEEGKCLVNGTHDEMMLALQKKGIEYVLLTNKTNVSLLVKDKIYSITLPNKNIHDTTGIGDIFCATFTCTLLKEKDFLWALSFAGGAAQAALDSKNVGLQKIPSKGIVQNNAVYFYNLIKFRNL</sequence>
<dbReference type="Pfam" id="PF00294">
    <property type="entry name" value="PfkB"/>
    <property type="match status" value="1"/>
</dbReference>
<keyword evidence="3 5" id="KW-0418">Kinase</keyword>
<dbReference type="EMBL" id="CP011070">
    <property type="protein sequence ID" value="AJW70772.1"/>
    <property type="molecule type" value="Genomic_DNA"/>
</dbReference>
<keyword evidence="6" id="KW-1185">Reference proteome</keyword>
<dbReference type="SUPFAM" id="SSF53613">
    <property type="entry name" value="Ribokinase-like"/>
    <property type="match status" value="1"/>
</dbReference>
<evidence type="ECO:0000256" key="1">
    <source>
        <dbReference type="ARBA" id="ARBA00010688"/>
    </source>
</evidence>
<dbReference type="PANTHER" id="PTHR43085">
    <property type="entry name" value="HEXOKINASE FAMILY MEMBER"/>
    <property type="match status" value="1"/>
</dbReference>
<reference evidence="5 6" key="2">
    <citation type="journal article" date="2016" name="ISME J.">
        <title>Physiological and genomic characterization of two novel marine thaumarchaeal strains indicates niche differentiation.</title>
        <authorList>
            <person name="Bayer B."/>
            <person name="Vojvoda J."/>
            <person name="Offre P."/>
            <person name="Alves R.J."/>
            <person name="Elisabeth N.H."/>
            <person name="Garcia J.A."/>
            <person name="Volland J.M."/>
            <person name="Srivastava A."/>
            <person name="Schleper C."/>
            <person name="Herndl G.J."/>
        </authorList>
    </citation>
    <scope>NUCLEOTIDE SEQUENCE [LARGE SCALE GENOMIC DNA]</scope>
    <source>
        <strain evidence="5 6">NF5</strain>
    </source>
</reference>
<gene>
    <name evidence="5" type="ORF">NADRNF5_1082</name>
</gene>
<comment type="similarity">
    <text evidence="1">Belongs to the carbohydrate kinase PfkB family.</text>
</comment>
<dbReference type="PANTHER" id="PTHR43085:SF57">
    <property type="entry name" value="CARBOHYDRATE KINASE PFKB DOMAIN-CONTAINING PROTEIN"/>
    <property type="match status" value="1"/>
</dbReference>
<dbReference type="AlphaFoldDB" id="A0A0D5C2Y2"/>
<dbReference type="InterPro" id="IPR050306">
    <property type="entry name" value="PfkB_Carbo_kinase"/>
</dbReference>
<dbReference type="KEGG" id="nin:NADRNF5_1082"/>
<dbReference type="HOGENOM" id="CLU_961782_0_0_2"/>
<dbReference type="GO" id="GO:0016301">
    <property type="term" value="F:kinase activity"/>
    <property type="evidence" value="ECO:0007669"/>
    <property type="project" value="UniProtKB-KW"/>
</dbReference>
<protein>
    <submittedName>
        <fullName evidence="5">Ribokinase-like domain-containing protein</fullName>
    </submittedName>
</protein>
<evidence type="ECO:0000259" key="4">
    <source>
        <dbReference type="Pfam" id="PF00294"/>
    </source>
</evidence>
<name>A0A0D5C2Y2_9ARCH</name>
<evidence type="ECO:0000313" key="5">
    <source>
        <dbReference type="EMBL" id="AJW70772.1"/>
    </source>
</evidence>
<evidence type="ECO:0000313" key="6">
    <source>
        <dbReference type="Proteomes" id="UP000032408"/>
    </source>
</evidence>
<feature type="domain" description="Carbohydrate kinase PfkB" evidence="4">
    <location>
        <begin position="136"/>
        <end position="311"/>
    </location>
</feature>
<dbReference type="Proteomes" id="UP000032408">
    <property type="component" value="Chromosome"/>
</dbReference>
<keyword evidence="2" id="KW-0808">Transferase</keyword>
<dbReference type="InterPro" id="IPR011611">
    <property type="entry name" value="PfkB_dom"/>
</dbReference>
<reference evidence="6" key="1">
    <citation type="submission" date="2015-03" db="EMBL/GenBank/DDBJ databases">
        <title>Characterization of two novel Thaumarchaeota isolated from the Northern Adriatic Sea.</title>
        <authorList>
            <person name="Bayer B."/>
            <person name="Vojvoda J."/>
            <person name="Offre P."/>
            <person name="Srivastava A."/>
            <person name="Elisabeth N."/>
            <person name="Garcia J.A.L."/>
            <person name="Schleper C."/>
            <person name="Herndl G.J."/>
        </authorList>
    </citation>
    <scope>NUCLEOTIDE SEQUENCE [LARGE SCALE GENOMIC DNA]</scope>
    <source>
        <strain evidence="6">NF5</strain>
    </source>
</reference>